<dbReference type="EMBL" id="MU552100">
    <property type="protein sequence ID" value="KAI5616034.1"/>
    <property type="molecule type" value="Genomic_DNA"/>
</dbReference>
<reference evidence="1" key="1">
    <citation type="submission" date="2018-07" db="EMBL/GenBank/DDBJ databases">
        <title>Comparative genomics of catfishes provides insights into carnivory and benthic adaptation.</title>
        <authorList>
            <person name="Zhang Y."/>
            <person name="Wang D."/>
            <person name="Peng Z."/>
            <person name="Zheng S."/>
            <person name="Shao F."/>
            <person name="Tao W."/>
        </authorList>
    </citation>
    <scope>NUCLEOTIDE SEQUENCE</scope>
    <source>
        <strain evidence="1">Chongqing</strain>
    </source>
</reference>
<evidence type="ECO:0000313" key="2">
    <source>
        <dbReference type="Proteomes" id="UP001205998"/>
    </source>
</evidence>
<dbReference type="AlphaFoldDB" id="A0AAD5FHQ4"/>
<accession>A0AAD5FHQ4</accession>
<keyword evidence="2" id="KW-1185">Reference proteome</keyword>
<proteinExistence type="predicted"/>
<organism evidence="1 2">
    <name type="scientific">Silurus asotus</name>
    <name type="common">Amur catfish</name>
    <name type="synonym">Parasilurus asotus</name>
    <dbReference type="NCBI Taxonomy" id="30991"/>
    <lineage>
        <taxon>Eukaryota</taxon>
        <taxon>Metazoa</taxon>
        <taxon>Chordata</taxon>
        <taxon>Craniata</taxon>
        <taxon>Vertebrata</taxon>
        <taxon>Euteleostomi</taxon>
        <taxon>Actinopterygii</taxon>
        <taxon>Neopterygii</taxon>
        <taxon>Teleostei</taxon>
        <taxon>Ostariophysi</taxon>
        <taxon>Siluriformes</taxon>
        <taxon>Siluridae</taxon>
        <taxon>Silurus</taxon>
    </lineage>
</organism>
<sequence>MVDCNKADLLLLICDWKISSFAACTITTEDDLGGESTVVPLAGRVGIFPENWPLSGFFAHS</sequence>
<comment type="caution">
    <text evidence="1">The sequence shown here is derived from an EMBL/GenBank/DDBJ whole genome shotgun (WGS) entry which is preliminary data.</text>
</comment>
<protein>
    <submittedName>
        <fullName evidence="1">Uncharacterized protein</fullName>
    </submittedName>
</protein>
<dbReference type="Proteomes" id="UP001205998">
    <property type="component" value="Unassembled WGS sequence"/>
</dbReference>
<evidence type="ECO:0000313" key="1">
    <source>
        <dbReference type="EMBL" id="KAI5616034.1"/>
    </source>
</evidence>
<gene>
    <name evidence="1" type="ORF">C0J50_8529</name>
</gene>
<name>A0AAD5FHQ4_SILAS</name>